<dbReference type="Pfam" id="PF12456">
    <property type="entry name" value="hSac2"/>
    <property type="match status" value="1"/>
</dbReference>
<dbReference type="PROSITE" id="PS51791">
    <property type="entry name" value="HSAC2"/>
    <property type="match status" value="1"/>
</dbReference>
<evidence type="ECO:0000259" key="2">
    <source>
        <dbReference type="PROSITE" id="PS51791"/>
    </source>
</evidence>
<sequence>MSSILLPHVCYYRIDHWNNEKEKILLLTDKTLLICKYDFIMLSCVQMQQIPLSAICRICLGKFIFPGISLDKSENSNTLNKHVVFLTKACHIKELRSICSFHGYKK</sequence>
<comment type="similarity">
    <text evidence="1">Belongs to the TPRG1 family.</text>
</comment>
<dbReference type="PANTHER" id="PTHR31108:SF6">
    <property type="entry name" value="TUMOR PROTEIN P63-REGULATED GENE 1 PROTEIN"/>
    <property type="match status" value="1"/>
</dbReference>
<dbReference type="Proteomes" id="UP000001075">
    <property type="component" value="Unassembled WGS sequence"/>
</dbReference>
<dbReference type="eggNOG" id="ENOG502QSYP">
    <property type="taxonomic scope" value="Eukaryota"/>
</dbReference>
<reference evidence="4" key="1">
    <citation type="journal article" date="2011" name="Nat. Biotechnol.">
        <title>The genomic sequence of the Chinese hamster ovary (CHO)-K1 cell line.</title>
        <authorList>
            <person name="Xu X."/>
            <person name="Nagarajan H."/>
            <person name="Lewis N.E."/>
            <person name="Pan S."/>
            <person name="Cai Z."/>
            <person name="Liu X."/>
            <person name="Chen W."/>
            <person name="Xie M."/>
            <person name="Wang W."/>
            <person name="Hammond S."/>
            <person name="Andersen M.R."/>
            <person name="Neff N."/>
            <person name="Passarelli B."/>
            <person name="Koh W."/>
            <person name="Fan H.C."/>
            <person name="Wang J."/>
            <person name="Gui Y."/>
            <person name="Lee K.H."/>
            <person name="Betenbaugh M.J."/>
            <person name="Quake S.R."/>
            <person name="Famili I."/>
            <person name="Palsson B.O."/>
            <person name="Wang J."/>
        </authorList>
    </citation>
    <scope>NUCLEOTIDE SEQUENCE [LARGE SCALE GENOMIC DNA]</scope>
    <source>
        <strain evidence="4">CHO K1 cell line</strain>
    </source>
</reference>
<dbReference type="InterPro" id="IPR040242">
    <property type="entry name" value="TPRG1-like"/>
</dbReference>
<dbReference type="PANTHER" id="PTHR31108">
    <property type="entry name" value="TUMOR PROTEIN P63-REGULATED GENE 1-LIKE PROTEIN"/>
    <property type="match status" value="1"/>
</dbReference>
<dbReference type="STRING" id="10029.G3GT85"/>
<dbReference type="InterPro" id="IPR034753">
    <property type="entry name" value="hSac2"/>
</dbReference>
<evidence type="ECO:0000313" key="4">
    <source>
        <dbReference type="Proteomes" id="UP000001075"/>
    </source>
</evidence>
<dbReference type="AlphaFoldDB" id="G3GT85"/>
<organism evidence="3 4">
    <name type="scientific">Cricetulus griseus</name>
    <name type="common">Chinese hamster</name>
    <name type="synonym">Cricetulus barabensis griseus</name>
    <dbReference type="NCBI Taxonomy" id="10029"/>
    <lineage>
        <taxon>Eukaryota</taxon>
        <taxon>Metazoa</taxon>
        <taxon>Chordata</taxon>
        <taxon>Craniata</taxon>
        <taxon>Vertebrata</taxon>
        <taxon>Euteleostomi</taxon>
        <taxon>Mammalia</taxon>
        <taxon>Eutheria</taxon>
        <taxon>Euarchontoglires</taxon>
        <taxon>Glires</taxon>
        <taxon>Rodentia</taxon>
        <taxon>Myomorpha</taxon>
        <taxon>Muroidea</taxon>
        <taxon>Cricetidae</taxon>
        <taxon>Cricetinae</taxon>
        <taxon>Cricetulus</taxon>
    </lineage>
</organism>
<proteinExistence type="inferred from homology"/>
<dbReference type="InterPro" id="IPR022158">
    <property type="entry name" value="Inositol_phosphatase"/>
</dbReference>
<name>G3GT85_CRIGR</name>
<feature type="domain" description="HSac2" evidence="2">
    <location>
        <begin position="1"/>
        <end position="106"/>
    </location>
</feature>
<dbReference type="GO" id="GO:0005737">
    <property type="term" value="C:cytoplasm"/>
    <property type="evidence" value="ECO:0007669"/>
    <property type="project" value="TreeGrafter"/>
</dbReference>
<gene>
    <name evidence="3" type="ORF">I79_000860</name>
</gene>
<protein>
    <submittedName>
        <fullName evidence="3">Tumor protein p63-regulated gene 1 protein</fullName>
    </submittedName>
</protein>
<accession>G3GT85</accession>
<dbReference type="InParanoid" id="G3GT85"/>
<dbReference type="PaxDb" id="10029-XP_007606947.1"/>
<evidence type="ECO:0000313" key="3">
    <source>
        <dbReference type="EMBL" id="EGV96069.1"/>
    </source>
</evidence>
<evidence type="ECO:0000256" key="1">
    <source>
        <dbReference type="ARBA" id="ARBA00009163"/>
    </source>
</evidence>
<dbReference type="EMBL" id="JH000017">
    <property type="protein sequence ID" value="EGV96069.1"/>
    <property type="molecule type" value="Genomic_DNA"/>
</dbReference>